<feature type="domain" description="Resolvase/invertase-type recombinase catalytic" evidence="1">
    <location>
        <begin position="18"/>
        <end position="169"/>
    </location>
</feature>
<dbReference type="Proteomes" id="UP000635565">
    <property type="component" value="Unassembled WGS sequence"/>
</dbReference>
<evidence type="ECO:0000259" key="1">
    <source>
        <dbReference type="PROSITE" id="PS51736"/>
    </source>
</evidence>
<sequence length="186" mass="21124">MNAEILHVTPTTAHRAKMAYVYIRQSSLMQVMRHAESTDLQYALVERAVALGWPRERIEVIDEDLGKSGAQADGREGFQHLLAEISLARAGLVLSFDASRLARNNRDWYQLLEVCSIFRTLIADGERLYDPRLYHDRLLLGLTGMMSEAELHHIKHACMLGHNTKPSEGSYAWGFRWGSRVGFLGR</sequence>
<evidence type="ECO:0000313" key="3">
    <source>
        <dbReference type="Proteomes" id="UP000635565"/>
    </source>
</evidence>
<dbReference type="RefSeq" id="WP_201366167.1">
    <property type="nucleotide sequence ID" value="NZ_BNJJ01000025.1"/>
</dbReference>
<name>A0ABQ3VSB7_9CHLR</name>
<dbReference type="Gene3D" id="3.40.50.1390">
    <property type="entry name" value="Resolvase, N-terminal catalytic domain"/>
    <property type="match status" value="1"/>
</dbReference>
<dbReference type="InterPro" id="IPR050639">
    <property type="entry name" value="SSR_resolvase"/>
</dbReference>
<keyword evidence="3" id="KW-1185">Reference proteome</keyword>
<organism evidence="2 3">
    <name type="scientific">Dictyobacter formicarum</name>
    <dbReference type="NCBI Taxonomy" id="2778368"/>
    <lineage>
        <taxon>Bacteria</taxon>
        <taxon>Bacillati</taxon>
        <taxon>Chloroflexota</taxon>
        <taxon>Ktedonobacteria</taxon>
        <taxon>Ktedonobacterales</taxon>
        <taxon>Dictyobacteraceae</taxon>
        <taxon>Dictyobacter</taxon>
    </lineage>
</organism>
<gene>
    <name evidence="2" type="ORF">KSZ_66170</name>
</gene>
<dbReference type="EMBL" id="BNJJ01000025">
    <property type="protein sequence ID" value="GHO88611.1"/>
    <property type="molecule type" value="Genomic_DNA"/>
</dbReference>
<evidence type="ECO:0000313" key="2">
    <source>
        <dbReference type="EMBL" id="GHO88611.1"/>
    </source>
</evidence>
<dbReference type="PANTHER" id="PTHR30461:SF23">
    <property type="entry name" value="DNA RECOMBINASE-RELATED"/>
    <property type="match status" value="1"/>
</dbReference>
<reference evidence="2 3" key="1">
    <citation type="journal article" date="2021" name="Int. J. Syst. Evol. Microbiol.">
        <title>Reticulibacter mediterranei gen. nov., sp. nov., within the new family Reticulibacteraceae fam. nov., and Ktedonospora formicarum gen. nov., sp. nov., Ktedonobacter robiniae sp. nov., Dictyobacter formicarum sp. nov. and Dictyobacter arantiisoli sp. nov., belonging to the class Ktedonobacteria.</title>
        <authorList>
            <person name="Yabe S."/>
            <person name="Zheng Y."/>
            <person name="Wang C.M."/>
            <person name="Sakai Y."/>
            <person name="Abe K."/>
            <person name="Yokota A."/>
            <person name="Donadio S."/>
            <person name="Cavaletti L."/>
            <person name="Monciardini P."/>
        </authorList>
    </citation>
    <scope>NUCLEOTIDE SEQUENCE [LARGE SCALE GENOMIC DNA]</scope>
    <source>
        <strain evidence="2 3">SOSP1-9</strain>
    </source>
</reference>
<accession>A0ABQ3VSB7</accession>
<dbReference type="CDD" id="cd00338">
    <property type="entry name" value="Ser_Recombinase"/>
    <property type="match status" value="1"/>
</dbReference>
<dbReference type="PANTHER" id="PTHR30461">
    <property type="entry name" value="DNA-INVERTASE FROM LAMBDOID PROPHAGE"/>
    <property type="match status" value="1"/>
</dbReference>
<protein>
    <recommendedName>
        <fullName evidence="1">Resolvase/invertase-type recombinase catalytic domain-containing protein</fullName>
    </recommendedName>
</protein>
<dbReference type="InterPro" id="IPR006119">
    <property type="entry name" value="Resolv_N"/>
</dbReference>
<dbReference type="SMART" id="SM00857">
    <property type="entry name" value="Resolvase"/>
    <property type="match status" value="1"/>
</dbReference>
<comment type="caution">
    <text evidence="2">The sequence shown here is derived from an EMBL/GenBank/DDBJ whole genome shotgun (WGS) entry which is preliminary data.</text>
</comment>
<dbReference type="InterPro" id="IPR036162">
    <property type="entry name" value="Resolvase-like_N_sf"/>
</dbReference>
<dbReference type="Pfam" id="PF00239">
    <property type="entry name" value="Resolvase"/>
    <property type="match status" value="1"/>
</dbReference>
<proteinExistence type="predicted"/>
<dbReference type="SUPFAM" id="SSF53041">
    <property type="entry name" value="Resolvase-like"/>
    <property type="match status" value="1"/>
</dbReference>
<dbReference type="PROSITE" id="PS51736">
    <property type="entry name" value="RECOMBINASES_3"/>
    <property type="match status" value="1"/>
</dbReference>